<dbReference type="Proteomes" id="UP000000450">
    <property type="component" value="Chromosome"/>
</dbReference>
<organism evidence="5 6">
    <name type="scientific">Acidovorax ebreus (strain TPSY)</name>
    <name type="common">Diaphorobacter sp. (strain TPSY)</name>
    <dbReference type="NCBI Taxonomy" id="535289"/>
    <lineage>
        <taxon>Bacteria</taxon>
        <taxon>Pseudomonadati</taxon>
        <taxon>Pseudomonadota</taxon>
        <taxon>Betaproteobacteria</taxon>
        <taxon>Burkholderiales</taxon>
        <taxon>Comamonadaceae</taxon>
        <taxon>Diaphorobacter</taxon>
    </lineage>
</organism>
<feature type="compositionally biased region" description="Pro residues" evidence="1">
    <location>
        <begin position="199"/>
        <end position="211"/>
    </location>
</feature>
<feature type="domain" description="DUF4124" evidence="4">
    <location>
        <begin position="17"/>
        <end position="59"/>
    </location>
</feature>
<dbReference type="SUPFAM" id="SSF52833">
    <property type="entry name" value="Thioredoxin-like"/>
    <property type="match status" value="1"/>
</dbReference>
<protein>
    <submittedName>
        <fullName evidence="5">Glutaredoxin</fullName>
    </submittedName>
</protein>
<feature type="region of interest" description="Disordered" evidence="1">
    <location>
        <begin position="179"/>
        <end position="218"/>
    </location>
</feature>
<evidence type="ECO:0000259" key="3">
    <source>
        <dbReference type="Pfam" id="PF00462"/>
    </source>
</evidence>
<dbReference type="InterPro" id="IPR025392">
    <property type="entry name" value="DUF4124"/>
</dbReference>
<dbReference type="AlphaFoldDB" id="A0A9J9QFH1"/>
<evidence type="ECO:0000313" key="5">
    <source>
        <dbReference type="EMBL" id="ACM33110.1"/>
    </source>
</evidence>
<evidence type="ECO:0000256" key="2">
    <source>
        <dbReference type="SAM" id="SignalP"/>
    </source>
</evidence>
<proteinExistence type="predicted"/>
<feature type="domain" description="Glutaredoxin" evidence="3">
    <location>
        <begin position="82"/>
        <end position="131"/>
    </location>
</feature>
<dbReference type="PROSITE" id="PS51354">
    <property type="entry name" value="GLUTAREDOXIN_2"/>
    <property type="match status" value="1"/>
</dbReference>
<dbReference type="InterPro" id="IPR036249">
    <property type="entry name" value="Thioredoxin-like_sf"/>
</dbReference>
<evidence type="ECO:0000259" key="4">
    <source>
        <dbReference type="Pfam" id="PF13511"/>
    </source>
</evidence>
<sequence>MSIIRNAAVLATTCATAALLSTAALAQQVYRIVGPDGKVTFSDRAPAANAEGTAVGAGPRSGGGGAEALPYALRQVATRFPVTLYTSSDCVPCNSARNLLINRGIPFTERTVSTNEDIDALKRMSGESSLPFGTIGAQQLRGFSDTEWTQYLDAAGYPKQSQLPPNYRRPAAAPLVAVPAQPAAPAADKASAAPARRPSAPPAAPTGPSPSNPAGIIF</sequence>
<accession>A0A9J9QFH1</accession>
<dbReference type="KEGG" id="dia:Dtpsy_1652"/>
<dbReference type="RefSeq" id="WP_015913201.1">
    <property type="nucleotide sequence ID" value="NC_011992.1"/>
</dbReference>
<dbReference type="Pfam" id="PF13511">
    <property type="entry name" value="DUF4124"/>
    <property type="match status" value="1"/>
</dbReference>
<feature type="compositionally biased region" description="Low complexity" evidence="1">
    <location>
        <begin position="179"/>
        <end position="198"/>
    </location>
</feature>
<dbReference type="CDD" id="cd02976">
    <property type="entry name" value="NrdH"/>
    <property type="match status" value="1"/>
</dbReference>
<dbReference type="InterPro" id="IPR002109">
    <property type="entry name" value="Glutaredoxin"/>
</dbReference>
<dbReference type="EMBL" id="CP001392">
    <property type="protein sequence ID" value="ACM33110.1"/>
    <property type="molecule type" value="Genomic_DNA"/>
</dbReference>
<evidence type="ECO:0000313" key="6">
    <source>
        <dbReference type="Proteomes" id="UP000000450"/>
    </source>
</evidence>
<dbReference type="Pfam" id="PF00462">
    <property type="entry name" value="Glutaredoxin"/>
    <property type="match status" value="1"/>
</dbReference>
<reference evidence="5 6" key="1">
    <citation type="journal article" date="2010" name="J. Bacteriol.">
        <title>Completed genome sequence of the anaerobic iron-oxidizing bacterium Acidovorax ebreus strain TPSY.</title>
        <authorList>
            <person name="Byrne-Bailey K.G."/>
            <person name="Weber K.A."/>
            <person name="Chair A.H."/>
            <person name="Bose S."/>
            <person name="Knox T."/>
            <person name="Spanbauer T.L."/>
            <person name="Chertkov O."/>
            <person name="Coates J.D."/>
        </authorList>
    </citation>
    <scope>NUCLEOTIDE SEQUENCE [LARGE SCALE GENOMIC DNA]</scope>
    <source>
        <strain evidence="5 6">TPSY</strain>
    </source>
</reference>
<feature type="chain" id="PRO_5039925698" evidence="2">
    <location>
        <begin position="27"/>
        <end position="218"/>
    </location>
</feature>
<gene>
    <name evidence="5" type="ordered locus">Dtpsy_1652</name>
</gene>
<keyword evidence="6" id="KW-1185">Reference proteome</keyword>
<keyword evidence="2" id="KW-0732">Signal</keyword>
<feature type="signal peptide" evidence="2">
    <location>
        <begin position="1"/>
        <end position="26"/>
    </location>
</feature>
<dbReference type="Gene3D" id="3.40.30.10">
    <property type="entry name" value="Glutaredoxin"/>
    <property type="match status" value="1"/>
</dbReference>
<evidence type="ECO:0000256" key="1">
    <source>
        <dbReference type="SAM" id="MobiDB-lite"/>
    </source>
</evidence>
<name>A0A9J9QFH1_ACIET</name>